<gene>
    <name evidence="4" type="primary">MED11</name>
    <name evidence="6" type="ORF">SEPCBS119000_002684</name>
</gene>
<keyword evidence="3 4" id="KW-0539">Nucleus</keyword>
<dbReference type="InterPro" id="IPR019404">
    <property type="entry name" value="Mediator_Med11"/>
</dbReference>
<evidence type="ECO:0000256" key="4">
    <source>
        <dbReference type="RuleBase" id="RU364147"/>
    </source>
</evidence>
<evidence type="ECO:0000313" key="6">
    <source>
        <dbReference type="EMBL" id="CAK7267700.1"/>
    </source>
</evidence>
<dbReference type="Proteomes" id="UP001642502">
    <property type="component" value="Unassembled WGS sequence"/>
</dbReference>
<dbReference type="Gene3D" id="1.10.287.3490">
    <property type="match status" value="1"/>
</dbReference>
<accession>A0ABP0DKT7</accession>
<comment type="function">
    <text evidence="4">Component of the Mediator complex, a coactivator involved in the regulated transcription of nearly all RNA polymerase II-dependent genes. Mediator functions as a bridge to convey information from gene-specific regulatory proteins to the basal RNA polymerase II transcription machinery. Mediator is recruited to promoters by direct interactions with regulatory proteins and serves as a scaffold for the assembly of a functional pre-initiation complex with RNA polymerase II and the general transcription factors.</text>
</comment>
<sequence>MDDLSAQAQPDGALQNTGVHEPFTLTERFEQLAEIDNDIIKLLSLANGTVLPLLTPVDTAPDSHAISANSTGNDTESRVTSFKEAMDSFLTTLHAVDVRLKRQIWGLEEAGIISLKESKSTGVSLEPNGVGDIGTLDIGLLNSTSSKIDREMEAELWATMRATLEHLDQDKPSEDTNGAQRGTAIEE</sequence>
<name>A0ABP0DKT7_9PEZI</name>
<evidence type="ECO:0000256" key="1">
    <source>
        <dbReference type="ARBA" id="ARBA00004123"/>
    </source>
</evidence>
<evidence type="ECO:0000256" key="5">
    <source>
        <dbReference type="SAM" id="MobiDB-lite"/>
    </source>
</evidence>
<keyword evidence="7" id="KW-1185">Reference proteome</keyword>
<dbReference type="EMBL" id="CAWUON010000030">
    <property type="protein sequence ID" value="CAK7267700.1"/>
    <property type="molecule type" value="Genomic_DNA"/>
</dbReference>
<feature type="region of interest" description="Disordered" evidence="5">
    <location>
        <begin position="165"/>
        <end position="187"/>
    </location>
</feature>
<proteinExistence type="inferred from homology"/>
<keyword evidence="4" id="KW-0804">Transcription</keyword>
<reference evidence="6 7" key="1">
    <citation type="submission" date="2024-01" db="EMBL/GenBank/DDBJ databases">
        <authorList>
            <person name="Allen C."/>
            <person name="Tagirdzhanova G."/>
        </authorList>
    </citation>
    <scope>NUCLEOTIDE SEQUENCE [LARGE SCALE GENOMIC DNA]</scope>
    <source>
        <strain evidence="6 7">CBS 119000</strain>
    </source>
</reference>
<comment type="subcellular location">
    <subcellularLocation>
        <location evidence="1 4">Nucleus</location>
    </subcellularLocation>
</comment>
<feature type="compositionally biased region" description="Basic and acidic residues" evidence="5">
    <location>
        <begin position="165"/>
        <end position="174"/>
    </location>
</feature>
<comment type="subunit">
    <text evidence="4">Component of the Mediator complex.</text>
</comment>
<evidence type="ECO:0000313" key="7">
    <source>
        <dbReference type="Proteomes" id="UP001642502"/>
    </source>
</evidence>
<comment type="caution">
    <text evidence="6">The sequence shown here is derived from an EMBL/GenBank/DDBJ whole genome shotgun (WGS) entry which is preliminary data.</text>
</comment>
<keyword evidence="4" id="KW-0010">Activator</keyword>
<dbReference type="Pfam" id="PF10280">
    <property type="entry name" value="Med11"/>
    <property type="match status" value="1"/>
</dbReference>
<keyword evidence="4" id="KW-0805">Transcription regulation</keyword>
<evidence type="ECO:0000256" key="2">
    <source>
        <dbReference type="ARBA" id="ARBA00008186"/>
    </source>
</evidence>
<organism evidence="6 7">
    <name type="scientific">Sporothrix epigloea</name>
    <dbReference type="NCBI Taxonomy" id="1892477"/>
    <lineage>
        <taxon>Eukaryota</taxon>
        <taxon>Fungi</taxon>
        <taxon>Dikarya</taxon>
        <taxon>Ascomycota</taxon>
        <taxon>Pezizomycotina</taxon>
        <taxon>Sordariomycetes</taxon>
        <taxon>Sordariomycetidae</taxon>
        <taxon>Ophiostomatales</taxon>
        <taxon>Ophiostomataceae</taxon>
        <taxon>Sporothrix</taxon>
    </lineage>
</organism>
<protein>
    <recommendedName>
        <fullName evidence="4">Mediator of RNA polymerase II transcription subunit 11</fullName>
    </recommendedName>
    <alternativeName>
        <fullName evidence="4">Mediator complex subunit 11</fullName>
    </alternativeName>
</protein>
<comment type="similarity">
    <text evidence="2 4">Belongs to the Mediator complex subunit 11 family.</text>
</comment>
<evidence type="ECO:0000256" key="3">
    <source>
        <dbReference type="ARBA" id="ARBA00023242"/>
    </source>
</evidence>